<evidence type="ECO:0000313" key="4">
    <source>
        <dbReference type="Proteomes" id="UP000286045"/>
    </source>
</evidence>
<reference evidence="3 4" key="1">
    <citation type="submission" date="2018-12" db="EMBL/GenBank/DDBJ databases">
        <title>Draft genome sequence of Xylaria grammica IHI A82.</title>
        <authorList>
            <person name="Buettner E."/>
            <person name="Kellner H."/>
        </authorList>
    </citation>
    <scope>NUCLEOTIDE SEQUENCE [LARGE SCALE GENOMIC DNA]</scope>
    <source>
        <strain evidence="3 4">IHI A82</strain>
    </source>
</reference>
<keyword evidence="4" id="KW-1185">Reference proteome</keyword>
<keyword evidence="2" id="KW-0732">Signal</keyword>
<proteinExistence type="predicted"/>
<dbReference type="Proteomes" id="UP000286045">
    <property type="component" value="Unassembled WGS sequence"/>
</dbReference>
<protein>
    <recommendedName>
        <fullName evidence="5">Chitin-binding type-2 domain-containing protein</fullName>
    </recommendedName>
</protein>
<evidence type="ECO:0000313" key="3">
    <source>
        <dbReference type="EMBL" id="RWA13200.1"/>
    </source>
</evidence>
<comment type="caution">
    <text evidence="3">The sequence shown here is derived from an EMBL/GenBank/DDBJ whole genome shotgun (WGS) entry which is preliminary data.</text>
</comment>
<evidence type="ECO:0008006" key="5">
    <source>
        <dbReference type="Google" id="ProtNLM"/>
    </source>
</evidence>
<organism evidence="3 4">
    <name type="scientific">Xylaria grammica</name>
    <dbReference type="NCBI Taxonomy" id="363999"/>
    <lineage>
        <taxon>Eukaryota</taxon>
        <taxon>Fungi</taxon>
        <taxon>Dikarya</taxon>
        <taxon>Ascomycota</taxon>
        <taxon>Pezizomycotina</taxon>
        <taxon>Sordariomycetes</taxon>
        <taxon>Xylariomycetidae</taxon>
        <taxon>Xylariales</taxon>
        <taxon>Xylariaceae</taxon>
        <taxon>Xylaria</taxon>
    </lineage>
</organism>
<feature type="chain" id="PRO_5019036674" description="Chitin-binding type-2 domain-containing protein" evidence="2">
    <location>
        <begin position="20"/>
        <end position="104"/>
    </location>
</feature>
<name>A0A439DFL4_9PEZI</name>
<feature type="signal peptide" evidence="2">
    <location>
        <begin position="1"/>
        <end position="19"/>
    </location>
</feature>
<feature type="compositionally biased region" description="Polar residues" evidence="1">
    <location>
        <begin position="91"/>
        <end position="104"/>
    </location>
</feature>
<sequence length="104" mass="11324">MRSPILLLASLAALRTSTALPSRQLSNPALCVRPEGIYDVCDTEHSFVRCSGHDALLITDCKLDNTTYCQVTNDRGSCNGTSPPPFPPRSSDWTTVLSTSKRLL</sequence>
<dbReference type="EMBL" id="RYZI01000032">
    <property type="protein sequence ID" value="RWA13200.1"/>
    <property type="molecule type" value="Genomic_DNA"/>
</dbReference>
<gene>
    <name evidence="3" type="ORF">EKO27_g1905</name>
</gene>
<evidence type="ECO:0000256" key="2">
    <source>
        <dbReference type="SAM" id="SignalP"/>
    </source>
</evidence>
<evidence type="ECO:0000256" key="1">
    <source>
        <dbReference type="SAM" id="MobiDB-lite"/>
    </source>
</evidence>
<accession>A0A439DFL4</accession>
<feature type="region of interest" description="Disordered" evidence="1">
    <location>
        <begin position="75"/>
        <end position="104"/>
    </location>
</feature>
<dbReference type="AlphaFoldDB" id="A0A439DFL4"/>